<dbReference type="PANTHER" id="PTHR35743:SF1">
    <property type="entry name" value="NODULIN HOMEOBOX"/>
    <property type="match status" value="1"/>
</dbReference>
<name>A0A9K3MW51_HELAN</name>
<keyword evidence="3" id="KW-1185">Reference proteome</keyword>
<dbReference type="Proteomes" id="UP000215914">
    <property type="component" value="Unassembled WGS sequence"/>
</dbReference>
<keyword evidence="2" id="KW-0238">DNA-binding</keyword>
<dbReference type="GO" id="GO:0009908">
    <property type="term" value="P:flower development"/>
    <property type="evidence" value="ECO:0007669"/>
    <property type="project" value="InterPro"/>
</dbReference>
<dbReference type="InterPro" id="IPR057287">
    <property type="entry name" value="Ndx_N"/>
</dbReference>
<protein>
    <submittedName>
        <fullName evidence="2">Nodulin homeobox protein</fullName>
    </submittedName>
</protein>
<keyword evidence="2" id="KW-0371">Homeobox</keyword>
<dbReference type="PANTHER" id="PTHR35743">
    <property type="entry name" value="NODULIN HOMEOBOX"/>
    <property type="match status" value="1"/>
</dbReference>
<sequence length="371" mass="42072">MFFPLSSRTKKVNMVSKEVDEQPCREEMSPQLDLTLAVKELHALSSKDLGELIRDAENGIVKYVKQDGSSIEINVEILARHLVKCIMEHLAPSKVNEEHFKHMLSGLRLLHTLCDIACHHSTLALVLVEDTGVQDEILNSIFRIIDFLSQSGEKISGSSRMVLLYSALLSSSMYLLKALISSEWQDITNVLLAHSKVDEFTTTAFTALCVVINSLQAKLPDQHIDSRMRSNANDVYCLYHLCESSLQFLQSACKQMVFRERLVKNKDLCGEGVVLQLVQSTLKLSQCEDRYLTNVVYWLKSKALSIMLLLCEAESTSFFEMASSTTQSKELVKTTIFEVDFLNKLKLIFLSIFSGHSTNVYKFFRSFKCLR</sequence>
<dbReference type="InterPro" id="IPR039325">
    <property type="entry name" value="NDX"/>
</dbReference>
<comment type="caution">
    <text evidence="2">The sequence shown here is derived from an EMBL/GenBank/DDBJ whole genome shotgun (WGS) entry which is preliminary data.</text>
</comment>
<reference evidence="2" key="2">
    <citation type="submission" date="2020-06" db="EMBL/GenBank/DDBJ databases">
        <title>Helianthus annuus Genome sequencing and assembly Release 2.</title>
        <authorList>
            <person name="Gouzy J."/>
            <person name="Langlade N."/>
            <person name="Munos S."/>
        </authorList>
    </citation>
    <scope>NUCLEOTIDE SEQUENCE</scope>
    <source>
        <tissue evidence="2">Leaves</tissue>
    </source>
</reference>
<gene>
    <name evidence="2" type="ORF">HanXRQr2_Chr12g0541801</name>
</gene>
<dbReference type="EMBL" id="MNCJ02000327">
    <property type="protein sequence ID" value="KAF5777952.1"/>
    <property type="molecule type" value="Genomic_DNA"/>
</dbReference>
<reference evidence="2" key="1">
    <citation type="journal article" date="2017" name="Nature">
        <title>The sunflower genome provides insights into oil metabolism, flowering and Asterid evolution.</title>
        <authorList>
            <person name="Badouin H."/>
            <person name="Gouzy J."/>
            <person name="Grassa C.J."/>
            <person name="Murat F."/>
            <person name="Staton S.E."/>
            <person name="Cottret L."/>
            <person name="Lelandais-Briere C."/>
            <person name="Owens G.L."/>
            <person name="Carrere S."/>
            <person name="Mayjonade B."/>
            <person name="Legrand L."/>
            <person name="Gill N."/>
            <person name="Kane N.C."/>
            <person name="Bowers J.E."/>
            <person name="Hubner S."/>
            <person name="Bellec A."/>
            <person name="Berard A."/>
            <person name="Berges H."/>
            <person name="Blanchet N."/>
            <person name="Boniface M.C."/>
            <person name="Brunel D."/>
            <person name="Catrice O."/>
            <person name="Chaidir N."/>
            <person name="Claudel C."/>
            <person name="Donnadieu C."/>
            <person name="Faraut T."/>
            <person name="Fievet G."/>
            <person name="Helmstetter N."/>
            <person name="King M."/>
            <person name="Knapp S.J."/>
            <person name="Lai Z."/>
            <person name="Le Paslier M.C."/>
            <person name="Lippi Y."/>
            <person name="Lorenzon L."/>
            <person name="Mandel J.R."/>
            <person name="Marage G."/>
            <person name="Marchand G."/>
            <person name="Marquand E."/>
            <person name="Bret-Mestries E."/>
            <person name="Morien E."/>
            <person name="Nambeesan S."/>
            <person name="Nguyen T."/>
            <person name="Pegot-Espagnet P."/>
            <person name="Pouilly N."/>
            <person name="Raftis F."/>
            <person name="Sallet E."/>
            <person name="Schiex T."/>
            <person name="Thomas J."/>
            <person name="Vandecasteele C."/>
            <person name="Vares D."/>
            <person name="Vear F."/>
            <person name="Vautrin S."/>
            <person name="Crespi M."/>
            <person name="Mangin B."/>
            <person name="Burke J.M."/>
            <person name="Salse J."/>
            <person name="Munos S."/>
            <person name="Vincourt P."/>
            <person name="Rieseberg L.H."/>
            <person name="Langlade N.B."/>
        </authorList>
    </citation>
    <scope>NUCLEOTIDE SEQUENCE</scope>
    <source>
        <tissue evidence="2">Leaves</tissue>
    </source>
</reference>
<dbReference type="GO" id="GO:0003697">
    <property type="term" value="F:single-stranded DNA binding"/>
    <property type="evidence" value="ECO:0007669"/>
    <property type="project" value="InterPro"/>
</dbReference>
<dbReference type="Gramene" id="mRNA:HanXRQr2_Chr12g0541801">
    <property type="protein sequence ID" value="mRNA:HanXRQr2_Chr12g0541801"/>
    <property type="gene ID" value="HanXRQr2_Chr12g0541801"/>
</dbReference>
<accession>A0A9K3MW51</accession>
<evidence type="ECO:0000313" key="2">
    <source>
        <dbReference type="EMBL" id="KAF5777952.1"/>
    </source>
</evidence>
<evidence type="ECO:0000313" key="3">
    <source>
        <dbReference type="Proteomes" id="UP000215914"/>
    </source>
</evidence>
<feature type="domain" description="Nodulin homeobox N-terminal" evidence="1">
    <location>
        <begin position="31"/>
        <end position="347"/>
    </location>
</feature>
<organism evidence="2 3">
    <name type="scientific">Helianthus annuus</name>
    <name type="common">Common sunflower</name>
    <dbReference type="NCBI Taxonomy" id="4232"/>
    <lineage>
        <taxon>Eukaryota</taxon>
        <taxon>Viridiplantae</taxon>
        <taxon>Streptophyta</taxon>
        <taxon>Embryophyta</taxon>
        <taxon>Tracheophyta</taxon>
        <taxon>Spermatophyta</taxon>
        <taxon>Magnoliopsida</taxon>
        <taxon>eudicotyledons</taxon>
        <taxon>Gunneridae</taxon>
        <taxon>Pentapetalae</taxon>
        <taxon>asterids</taxon>
        <taxon>campanulids</taxon>
        <taxon>Asterales</taxon>
        <taxon>Asteraceae</taxon>
        <taxon>Asteroideae</taxon>
        <taxon>Heliantheae alliance</taxon>
        <taxon>Heliantheae</taxon>
        <taxon>Helianthus</taxon>
    </lineage>
</organism>
<proteinExistence type="predicted"/>
<dbReference type="Pfam" id="PF25246">
    <property type="entry name" value="Nodulin_N"/>
    <property type="match status" value="1"/>
</dbReference>
<evidence type="ECO:0000259" key="1">
    <source>
        <dbReference type="Pfam" id="PF25246"/>
    </source>
</evidence>
<dbReference type="AlphaFoldDB" id="A0A9K3MW51"/>